<reference evidence="10 11" key="1">
    <citation type="submission" date="2014-06" db="EMBL/GenBank/DDBJ databases">
        <title>Genomes of Alteromonas australica, a world apart.</title>
        <authorList>
            <person name="Gonzaga A."/>
            <person name="Lopez-Perez M."/>
            <person name="Rodriguez-Valera F."/>
        </authorList>
    </citation>
    <scope>NUCLEOTIDE SEQUENCE [LARGE SCALE GENOMIC DNA]</scope>
    <source>
        <strain evidence="10 11">H 17</strain>
    </source>
</reference>
<evidence type="ECO:0000256" key="6">
    <source>
        <dbReference type="ARBA" id="ARBA00022989"/>
    </source>
</evidence>
<dbReference type="InterPro" id="IPR050901">
    <property type="entry name" value="BP-dep_ABC_trans_perm"/>
</dbReference>
<dbReference type="SUPFAM" id="SSF161098">
    <property type="entry name" value="MetI-like"/>
    <property type="match status" value="1"/>
</dbReference>
<dbReference type="InterPro" id="IPR035906">
    <property type="entry name" value="MetI-like_sf"/>
</dbReference>
<keyword evidence="11" id="KW-1185">Reference proteome</keyword>
<protein>
    <submittedName>
        <fullName evidence="10">ABC transporter permease</fullName>
    </submittedName>
</protein>
<dbReference type="Gene3D" id="1.10.3720.10">
    <property type="entry name" value="MetI-like"/>
    <property type="match status" value="1"/>
</dbReference>
<evidence type="ECO:0000313" key="10">
    <source>
        <dbReference type="EMBL" id="AIF99748.1"/>
    </source>
</evidence>
<proteinExistence type="inferred from homology"/>
<feature type="transmembrane region" description="Helical" evidence="8">
    <location>
        <begin position="167"/>
        <end position="186"/>
    </location>
</feature>
<evidence type="ECO:0000256" key="3">
    <source>
        <dbReference type="ARBA" id="ARBA00022448"/>
    </source>
</evidence>
<feature type="transmembrane region" description="Helical" evidence="8">
    <location>
        <begin position="20"/>
        <end position="42"/>
    </location>
</feature>
<evidence type="ECO:0000256" key="7">
    <source>
        <dbReference type="ARBA" id="ARBA00023136"/>
    </source>
</evidence>
<dbReference type="AlphaFoldDB" id="A0A075P1U8"/>
<keyword evidence="6 8" id="KW-1133">Transmembrane helix</keyword>
<evidence type="ECO:0000256" key="4">
    <source>
        <dbReference type="ARBA" id="ARBA00022475"/>
    </source>
</evidence>
<organism evidence="10 11">
    <name type="scientific">Alteromonas australica</name>
    <dbReference type="NCBI Taxonomy" id="589873"/>
    <lineage>
        <taxon>Bacteria</taxon>
        <taxon>Pseudomonadati</taxon>
        <taxon>Pseudomonadota</taxon>
        <taxon>Gammaproteobacteria</taxon>
        <taxon>Alteromonadales</taxon>
        <taxon>Alteromonadaceae</taxon>
        <taxon>Alteromonas/Salinimonas group</taxon>
        <taxon>Alteromonas</taxon>
    </lineage>
</organism>
<evidence type="ECO:0000256" key="5">
    <source>
        <dbReference type="ARBA" id="ARBA00022692"/>
    </source>
</evidence>
<dbReference type="Proteomes" id="UP000056090">
    <property type="component" value="Chromosome"/>
</dbReference>
<comment type="similarity">
    <text evidence="2">Belongs to the binding-protein-dependent transport system permease family. MalFG subfamily.</text>
</comment>
<sequence>MTIMTHTHSLPESASNRKAYMTLIMISFFCLIPFFWVLLAAFDPNATQFLAIPKDVTVAHFWNLFANESGLRWIVNSVLIVGLATLLTLIFAGFGGYALSRTKAWWKRPLLYAIILVRIVPPPALIVPVYKVMLALNDMVNSVIISITDNVEHQLVLSRIFSFVDGYLGLILIHTAMQLPLAIWIMKTFFDAIPKDYEEAAALDGASQIQTVRHVLIPLALPGFAAAGLFAFINAWGDFLMPLMFTSSPELQTLPLGMFRAFLRVDAIDYGFLTALAVIYTLPAVIAFSFARKFLTQTFSGGVKG</sequence>
<dbReference type="EMBL" id="CP008849">
    <property type="protein sequence ID" value="AIF99748.1"/>
    <property type="molecule type" value="Genomic_DNA"/>
</dbReference>
<dbReference type="PANTHER" id="PTHR32243">
    <property type="entry name" value="MALTOSE TRANSPORT SYSTEM PERMEASE-RELATED"/>
    <property type="match status" value="1"/>
</dbReference>
<accession>A0A075P1U8</accession>
<comment type="subcellular location">
    <subcellularLocation>
        <location evidence="1 8">Cell membrane</location>
        <topology evidence="1 8">Multi-pass membrane protein</topology>
    </subcellularLocation>
</comment>
<dbReference type="Pfam" id="PF00528">
    <property type="entry name" value="BPD_transp_1"/>
    <property type="match status" value="1"/>
</dbReference>
<dbReference type="KEGG" id="aal:EP13_14245"/>
<name>A0A075P1U8_9ALTE</name>
<feature type="transmembrane region" description="Helical" evidence="8">
    <location>
        <begin position="73"/>
        <end position="98"/>
    </location>
</feature>
<feature type="transmembrane region" description="Helical" evidence="8">
    <location>
        <begin position="215"/>
        <end position="236"/>
    </location>
</feature>
<gene>
    <name evidence="10" type="ORF">EP13_14245</name>
</gene>
<evidence type="ECO:0000256" key="2">
    <source>
        <dbReference type="ARBA" id="ARBA00009047"/>
    </source>
</evidence>
<feature type="transmembrane region" description="Helical" evidence="8">
    <location>
        <begin position="110"/>
        <end position="130"/>
    </location>
</feature>
<feature type="transmembrane region" description="Helical" evidence="8">
    <location>
        <begin position="270"/>
        <end position="291"/>
    </location>
</feature>
<dbReference type="PROSITE" id="PS50928">
    <property type="entry name" value="ABC_TM1"/>
    <property type="match status" value="1"/>
</dbReference>
<dbReference type="InterPro" id="IPR000515">
    <property type="entry name" value="MetI-like"/>
</dbReference>
<dbReference type="GO" id="GO:0005886">
    <property type="term" value="C:plasma membrane"/>
    <property type="evidence" value="ECO:0007669"/>
    <property type="project" value="UniProtKB-SubCell"/>
</dbReference>
<keyword evidence="7 8" id="KW-0472">Membrane</keyword>
<keyword evidence="3 8" id="KW-0813">Transport</keyword>
<dbReference type="GO" id="GO:0055085">
    <property type="term" value="P:transmembrane transport"/>
    <property type="evidence" value="ECO:0007669"/>
    <property type="project" value="InterPro"/>
</dbReference>
<dbReference type="CDD" id="cd06261">
    <property type="entry name" value="TM_PBP2"/>
    <property type="match status" value="1"/>
</dbReference>
<evidence type="ECO:0000256" key="8">
    <source>
        <dbReference type="RuleBase" id="RU363032"/>
    </source>
</evidence>
<evidence type="ECO:0000259" key="9">
    <source>
        <dbReference type="PROSITE" id="PS50928"/>
    </source>
</evidence>
<evidence type="ECO:0000313" key="11">
    <source>
        <dbReference type="Proteomes" id="UP000056090"/>
    </source>
</evidence>
<keyword evidence="5 8" id="KW-0812">Transmembrane</keyword>
<feature type="domain" description="ABC transmembrane type-1" evidence="9">
    <location>
        <begin position="74"/>
        <end position="291"/>
    </location>
</feature>
<dbReference type="eggNOG" id="COG0395">
    <property type="taxonomic scope" value="Bacteria"/>
</dbReference>
<keyword evidence="4" id="KW-1003">Cell membrane</keyword>
<dbReference type="PANTHER" id="PTHR32243:SF18">
    <property type="entry name" value="INNER MEMBRANE ABC TRANSPORTER PERMEASE PROTEIN YCJP"/>
    <property type="match status" value="1"/>
</dbReference>
<evidence type="ECO:0000256" key="1">
    <source>
        <dbReference type="ARBA" id="ARBA00004651"/>
    </source>
</evidence>